<dbReference type="AlphaFoldDB" id="A0A211ZGE0"/>
<dbReference type="InterPro" id="IPR029068">
    <property type="entry name" value="Glyas_Bleomycin-R_OHBP_Dase"/>
</dbReference>
<dbReference type="SUPFAM" id="SSF54593">
    <property type="entry name" value="Glyoxalase/Bleomycin resistance protein/Dihydroxybiphenyl dioxygenase"/>
    <property type="match status" value="1"/>
</dbReference>
<evidence type="ECO:0000259" key="1">
    <source>
        <dbReference type="PROSITE" id="PS51819"/>
    </source>
</evidence>
<name>A0A211ZGE0_9PROT</name>
<dbReference type="InterPro" id="IPR004360">
    <property type="entry name" value="Glyas_Fos-R_dOase_dom"/>
</dbReference>
<comment type="caution">
    <text evidence="2">The sequence shown here is derived from an EMBL/GenBank/DDBJ whole genome shotgun (WGS) entry which is preliminary data.</text>
</comment>
<dbReference type="PROSITE" id="PS51819">
    <property type="entry name" value="VOC"/>
    <property type="match status" value="1"/>
</dbReference>
<dbReference type="Proteomes" id="UP000196655">
    <property type="component" value="Unassembled WGS sequence"/>
</dbReference>
<organism evidence="2 3">
    <name type="scientific">Inquilinus limosus</name>
    <dbReference type="NCBI Taxonomy" id="171674"/>
    <lineage>
        <taxon>Bacteria</taxon>
        <taxon>Pseudomonadati</taxon>
        <taxon>Pseudomonadota</taxon>
        <taxon>Alphaproteobacteria</taxon>
        <taxon>Rhodospirillales</taxon>
        <taxon>Rhodospirillaceae</taxon>
        <taxon>Inquilinus</taxon>
    </lineage>
</organism>
<proteinExistence type="predicted"/>
<keyword evidence="3" id="KW-1185">Reference proteome</keyword>
<sequence>MKFASVRIIAADIGPMVAFYEMVTGTKAQWLAPVFAEIVMPGATLAIGAAETVALWQDGSAEPAANRSLVIELQVEDIQSDYARLQDKVALVHGLKTMPWGNATFQFRDPEGNAVSLYMPASEAAKRRFASRPA</sequence>
<dbReference type="RefSeq" id="WP_088154176.1">
    <property type="nucleotide sequence ID" value="NZ_NHON01000061.1"/>
</dbReference>
<evidence type="ECO:0000313" key="2">
    <source>
        <dbReference type="EMBL" id="OWJ64341.1"/>
    </source>
</evidence>
<feature type="domain" description="VOC" evidence="1">
    <location>
        <begin position="2"/>
        <end position="120"/>
    </location>
</feature>
<evidence type="ECO:0000313" key="3">
    <source>
        <dbReference type="Proteomes" id="UP000196655"/>
    </source>
</evidence>
<dbReference type="EMBL" id="NHON01000061">
    <property type="protein sequence ID" value="OWJ64341.1"/>
    <property type="molecule type" value="Genomic_DNA"/>
</dbReference>
<dbReference type="OrthoDB" id="9798430at2"/>
<gene>
    <name evidence="2" type="ORF">BWR60_25295</name>
</gene>
<dbReference type="Pfam" id="PF00903">
    <property type="entry name" value="Glyoxalase"/>
    <property type="match status" value="1"/>
</dbReference>
<dbReference type="Gene3D" id="3.10.180.10">
    <property type="entry name" value="2,3-Dihydroxybiphenyl 1,2-Dioxygenase, domain 1"/>
    <property type="match status" value="1"/>
</dbReference>
<reference evidence="3" key="1">
    <citation type="submission" date="2017-05" db="EMBL/GenBank/DDBJ databases">
        <authorList>
            <person name="Macchi M."/>
            <person name="Festa S."/>
            <person name="Coppotelli B.M."/>
            <person name="Morelli I.S."/>
        </authorList>
    </citation>
    <scope>NUCLEOTIDE SEQUENCE [LARGE SCALE GENOMIC DNA]</scope>
    <source>
        <strain evidence="3">I</strain>
    </source>
</reference>
<protein>
    <submittedName>
        <fullName evidence="2">Glyoxalase</fullName>
    </submittedName>
</protein>
<accession>A0A211ZGE0</accession>
<dbReference type="InterPro" id="IPR037523">
    <property type="entry name" value="VOC_core"/>
</dbReference>